<dbReference type="Proteomes" id="UP000642809">
    <property type="component" value="Unassembled WGS sequence"/>
</dbReference>
<feature type="compositionally biased region" description="Polar residues" evidence="1">
    <location>
        <begin position="395"/>
        <end position="430"/>
    </location>
</feature>
<feature type="region of interest" description="Disordered" evidence="1">
    <location>
        <begin position="225"/>
        <end position="473"/>
    </location>
</feature>
<reference evidence="2" key="1">
    <citation type="journal article" date="2014" name="Int. J. Syst. Evol. Microbiol.">
        <title>Complete genome sequence of Corynebacterium casei LMG S-19264T (=DSM 44701T), isolated from a smear-ripened cheese.</title>
        <authorList>
            <consortium name="US DOE Joint Genome Institute (JGI-PGF)"/>
            <person name="Walter F."/>
            <person name="Albersmeier A."/>
            <person name="Kalinowski J."/>
            <person name="Ruckert C."/>
        </authorList>
    </citation>
    <scope>NUCLEOTIDE SEQUENCE</scope>
    <source>
        <strain evidence="2">KCTC 23224</strain>
    </source>
</reference>
<protein>
    <recommendedName>
        <fullName evidence="4">Prolin-rich transmembrane protein</fullName>
    </recommendedName>
</protein>
<feature type="compositionally biased region" description="Polar residues" evidence="1">
    <location>
        <begin position="273"/>
        <end position="329"/>
    </location>
</feature>
<gene>
    <name evidence="2" type="ORF">GCM10008106_10570</name>
</gene>
<proteinExistence type="predicted"/>
<sequence length="473" mass="51616">MIGIANMLPHQASASPPFGVSFQVFYNELSPFGDWVMDPTHGYVWVPYVDAHFHPYASHGRWVMTSFGNTWVSDFSWGWAPFHYGRWFWSDFYGWAWVPGYQWGPAWVSWRSGGGFYGWAPLGPGLHVNVGFGIPSAHWVFIPQRRFRHRHFNRYFIPHHRTVNVFNQTTIINNTTVINNNTFYTGPSRREIERVTNSRVPVYSVRESNRPGRAVVRSNAVEMYRPQIQSDRNNREVVRPATAYSQEEFRSRNATRAAASNQGRAVAPANRGTEVNGNSRNGQVGSSQTPSRASAPTGNTRANEINRGASGNTNPSRGATVNTGGQNRSEGVRSNAPASRNATSAPAVRDNNTTRNSSAPAVRNAPARTSGNNQSATVNRSQSAAPKANAPASSRNQTVKAPSNNQRSSGQVSAPRSTNNRSSNASKQTVAPSRNSGSSSAAKPSVAPSRNSSSSSSGTRSSSNSSSRNRGNN</sequence>
<feature type="compositionally biased region" description="Low complexity" evidence="1">
    <location>
        <begin position="431"/>
        <end position="473"/>
    </location>
</feature>
<dbReference type="AlphaFoldDB" id="A0A8J3CX39"/>
<dbReference type="InterPro" id="IPR046535">
    <property type="entry name" value="DUF6600"/>
</dbReference>
<dbReference type="EMBL" id="BMYF01000005">
    <property type="protein sequence ID" value="GHB31587.1"/>
    <property type="molecule type" value="Genomic_DNA"/>
</dbReference>
<comment type="caution">
    <text evidence="2">The sequence shown here is derived from an EMBL/GenBank/DDBJ whole genome shotgun (WGS) entry which is preliminary data.</text>
</comment>
<keyword evidence="3" id="KW-1185">Reference proteome</keyword>
<evidence type="ECO:0000256" key="1">
    <source>
        <dbReference type="SAM" id="MobiDB-lite"/>
    </source>
</evidence>
<feature type="compositionally biased region" description="Low complexity" evidence="1">
    <location>
        <begin position="381"/>
        <end position="394"/>
    </location>
</feature>
<accession>A0A8J3CX39</accession>
<evidence type="ECO:0000313" key="3">
    <source>
        <dbReference type="Proteomes" id="UP000642809"/>
    </source>
</evidence>
<evidence type="ECO:0008006" key="4">
    <source>
        <dbReference type="Google" id="ProtNLM"/>
    </source>
</evidence>
<feature type="compositionally biased region" description="Low complexity" evidence="1">
    <location>
        <begin position="252"/>
        <end position="261"/>
    </location>
</feature>
<name>A0A8J3CX39_9BACT</name>
<organism evidence="2 3">
    <name type="scientific">Mongoliitalea lutea</name>
    <dbReference type="NCBI Taxonomy" id="849756"/>
    <lineage>
        <taxon>Bacteria</taxon>
        <taxon>Pseudomonadati</taxon>
        <taxon>Bacteroidota</taxon>
        <taxon>Cytophagia</taxon>
        <taxon>Cytophagales</taxon>
        <taxon>Cyclobacteriaceae</taxon>
        <taxon>Mongoliitalea</taxon>
    </lineage>
</organism>
<reference evidence="2" key="2">
    <citation type="submission" date="2020-09" db="EMBL/GenBank/DDBJ databases">
        <authorList>
            <person name="Sun Q."/>
            <person name="Kim S."/>
        </authorList>
    </citation>
    <scope>NUCLEOTIDE SEQUENCE</scope>
    <source>
        <strain evidence="2">KCTC 23224</strain>
    </source>
</reference>
<evidence type="ECO:0000313" key="2">
    <source>
        <dbReference type="EMBL" id="GHB31587.1"/>
    </source>
</evidence>
<dbReference type="Pfam" id="PF20245">
    <property type="entry name" value="DUF6600"/>
    <property type="match status" value="1"/>
</dbReference>
<feature type="compositionally biased region" description="Polar residues" evidence="1">
    <location>
        <begin position="367"/>
        <end position="380"/>
    </location>
</feature>
<feature type="compositionally biased region" description="Polar residues" evidence="1">
    <location>
        <begin position="336"/>
        <end position="359"/>
    </location>
</feature>